<evidence type="ECO:0000256" key="2">
    <source>
        <dbReference type="ARBA" id="ARBA00023002"/>
    </source>
</evidence>
<dbReference type="Proteomes" id="UP000503505">
    <property type="component" value="Chromosome"/>
</dbReference>
<dbReference type="PRINTS" id="PR00080">
    <property type="entry name" value="SDRFAMILY"/>
</dbReference>
<proteinExistence type="inferred from homology"/>
<comment type="similarity">
    <text evidence="1 3">Belongs to the short-chain dehydrogenases/reductases (SDR) family.</text>
</comment>
<protein>
    <submittedName>
        <fullName evidence="4">SDR family NAD(P)-dependent oxidoreductase</fullName>
    </submittedName>
</protein>
<evidence type="ECO:0000313" key="4">
    <source>
        <dbReference type="EMBL" id="QIC67270.1"/>
    </source>
</evidence>
<name>A0AAE7BWV4_9GAMM</name>
<dbReference type="CDD" id="cd05233">
    <property type="entry name" value="SDR_c"/>
    <property type="match status" value="1"/>
</dbReference>
<dbReference type="PRINTS" id="PR00081">
    <property type="entry name" value="GDHRDH"/>
</dbReference>
<evidence type="ECO:0000313" key="5">
    <source>
        <dbReference type="Proteomes" id="UP000503505"/>
    </source>
</evidence>
<dbReference type="GO" id="GO:0016491">
    <property type="term" value="F:oxidoreductase activity"/>
    <property type="evidence" value="ECO:0007669"/>
    <property type="project" value="UniProtKB-KW"/>
</dbReference>
<dbReference type="EMBL" id="CP044463">
    <property type="protein sequence ID" value="QIC67270.1"/>
    <property type="molecule type" value="Genomic_DNA"/>
</dbReference>
<dbReference type="PANTHER" id="PTHR44196:SF1">
    <property type="entry name" value="DEHYDROGENASE_REDUCTASE SDR FAMILY MEMBER 7B"/>
    <property type="match status" value="1"/>
</dbReference>
<dbReference type="Gene3D" id="3.40.50.720">
    <property type="entry name" value="NAD(P)-binding Rossmann-like Domain"/>
    <property type="match status" value="1"/>
</dbReference>
<evidence type="ECO:0000256" key="3">
    <source>
        <dbReference type="RuleBase" id="RU000363"/>
    </source>
</evidence>
<sequence length="269" mass="30143">MPNLTATIMDATSGIGQAIAKVLGQNGVNLVLIGQNQQILQRVHDNIAQCYPQLELDLIHCNFADQQSREELVKALATLNKPIHYYINNISISDFKLFTQQPQKIMEQMMLINAVYPMQLIQKILPLISISPPGQVINVGSTFGSIGYPGYASYCASQFALRGATEALAREYSKSSIRFRYFSLRVTETNIHHSNAIEMNIRLGKNIDSPEFVAEELYQFLYRDCQSYQVGYPEKISIAVNQILPDLISASINRELPTICECAEKVASF</sequence>
<dbReference type="InterPro" id="IPR002347">
    <property type="entry name" value="SDR_fam"/>
</dbReference>
<evidence type="ECO:0000256" key="1">
    <source>
        <dbReference type="ARBA" id="ARBA00006484"/>
    </source>
</evidence>
<dbReference type="AlphaFoldDB" id="A0AAE7BWV4"/>
<dbReference type="RefSeq" id="WP_163171355.1">
    <property type="nucleotide sequence ID" value="NZ_CP044463.1"/>
</dbReference>
<dbReference type="Pfam" id="PF00106">
    <property type="entry name" value="adh_short"/>
    <property type="match status" value="1"/>
</dbReference>
<reference evidence="4 5" key="1">
    <citation type="submission" date="2019-09" db="EMBL/GenBank/DDBJ databases">
        <title>Non-baumannii Acinetobacter spp. carrying blaNDM-1 isolated in China.</title>
        <authorList>
            <person name="Cui C."/>
            <person name="Chen C."/>
            <person name="Sun J."/>
            <person name="Liu Y."/>
        </authorList>
    </citation>
    <scope>NUCLEOTIDE SEQUENCE [LARGE SCALE GENOMIC DNA]</scope>
    <source>
        <strain evidence="4 5">HZE23-1</strain>
    </source>
</reference>
<dbReference type="SUPFAM" id="SSF51735">
    <property type="entry name" value="NAD(P)-binding Rossmann-fold domains"/>
    <property type="match status" value="1"/>
</dbReference>
<dbReference type="PANTHER" id="PTHR44196">
    <property type="entry name" value="DEHYDROGENASE/REDUCTASE SDR FAMILY MEMBER 7B"/>
    <property type="match status" value="1"/>
</dbReference>
<dbReference type="InterPro" id="IPR036291">
    <property type="entry name" value="NAD(P)-bd_dom_sf"/>
</dbReference>
<keyword evidence="2" id="KW-0560">Oxidoreductase</keyword>
<organism evidence="4 5">
    <name type="scientific">Acinetobacter schindleri</name>
    <dbReference type="NCBI Taxonomy" id="108981"/>
    <lineage>
        <taxon>Bacteria</taxon>
        <taxon>Pseudomonadati</taxon>
        <taxon>Pseudomonadota</taxon>
        <taxon>Gammaproteobacteria</taxon>
        <taxon>Moraxellales</taxon>
        <taxon>Moraxellaceae</taxon>
        <taxon>Acinetobacter</taxon>
    </lineage>
</organism>
<dbReference type="GO" id="GO:0016020">
    <property type="term" value="C:membrane"/>
    <property type="evidence" value="ECO:0007669"/>
    <property type="project" value="TreeGrafter"/>
</dbReference>
<accession>A0AAE7BWV4</accession>
<gene>
    <name evidence="4" type="ORF">FSC10_07765</name>
</gene>